<dbReference type="STRING" id="1121316.SAMN02745207_01398"/>
<name>A0A1M5TN94_9CLOT</name>
<sequence>MELQNFVIDVIESMDGVVELLEYALCYVMIPNEYSNYFNGKSEMLLAFDFEVAQENPEAEFITFGSYTLEQLITIANEKAVNTIRFVLVDGLSLSKAEDKIKKFLGMDKSQLEIVKEKEIMGTWILFNYKIGYTSHERTEDIKDVWVNLQNGEVDLNIQENKSLLFHEKSLIKNYPIPPQHSILNAFEASYLYVKNQTEEYSNLIVNKVEFSKELQRIDEYYTELEAETFKKLERKGITDKRKAELISKGEALKLEKIKQQKEMENKYTVDVDLSLDNTIMYFIPLIEYQVKLKFRGSEEKKIIHYNPVIKTFYTKRNYS</sequence>
<dbReference type="Proteomes" id="UP000184447">
    <property type="component" value="Unassembled WGS sequence"/>
</dbReference>
<reference evidence="1 2" key="1">
    <citation type="submission" date="2016-11" db="EMBL/GenBank/DDBJ databases">
        <authorList>
            <person name="Jaros S."/>
            <person name="Januszkiewicz K."/>
            <person name="Wedrychowicz H."/>
        </authorList>
    </citation>
    <scope>NUCLEOTIDE SEQUENCE [LARGE SCALE GENOMIC DNA]</scope>
    <source>
        <strain evidence="1 2">DSM 8605</strain>
    </source>
</reference>
<dbReference type="RefSeq" id="WP_073337712.1">
    <property type="nucleotide sequence ID" value="NZ_FQXM01000006.1"/>
</dbReference>
<dbReference type="AlphaFoldDB" id="A0A1M5TN94"/>
<protein>
    <submittedName>
        <fullName evidence="1">Uncharacterized protein</fullName>
    </submittedName>
</protein>
<evidence type="ECO:0000313" key="2">
    <source>
        <dbReference type="Proteomes" id="UP000184447"/>
    </source>
</evidence>
<dbReference type="OrthoDB" id="1949859at2"/>
<accession>A0A1M5TN94</accession>
<organism evidence="1 2">
    <name type="scientific">Clostridium grantii DSM 8605</name>
    <dbReference type="NCBI Taxonomy" id="1121316"/>
    <lineage>
        <taxon>Bacteria</taxon>
        <taxon>Bacillati</taxon>
        <taxon>Bacillota</taxon>
        <taxon>Clostridia</taxon>
        <taxon>Eubacteriales</taxon>
        <taxon>Clostridiaceae</taxon>
        <taxon>Clostridium</taxon>
    </lineage>
</organism>
<dbReference type="EMBL" id="FQXM01000006">
    <property type="protein sequence ID" value="SHH52131.1"/>
    <property type="molecule type" value="Genomic_DNA"/>
</dbReference>
<evidence type="ECO:0000313" key="1">
    <source>
        <dbReference type="EMBL" id="SHH52131.1"/>
    </source>
</evidence>
<proteinExistence type="predicted"/>
<gene>
    <name evidence="1" type="ORF">SAMN02745207_01398</name>
</gene>
<keyword evidence="2" id="KW-1185">Reference proteome</keyword>